<name>A0A075FR08_9ARCH</name>
<dbReference type="InterPro" id="IPR022801">
    <property type="entry name" value="Ribosomal_uS4"/>
</dbReference>
<sequence>MGDPKYSRKKSARPRNPWQRNLLKEELELVGSFGLRNKKELHVASTELSRIRKQARQLLAATTEIRTAREPVLLTSLSRKGIVTDDATLDNVLALNVSNFLERRLQTIVLRKGLARTPHQARQLVTHGHIAIGNNRINIPSYTVTRDEEPLVKITDGSTFVLQEIVVPEPKSDTYGNPDEKEELESKEKPVEEKTEAKEEAKEKTEAKEEAKEKTEAKEEVK</sequence>
<dbReference type="GO" id="GO:0006412">
    <property type="term" value="P:translation"/>
    <property type="evidence" value="ECO:0007669"/>
    <property type="project" value="UniProtKB-UniRule"/>
</dbReference>
<comment type="similarity">
    <text evidence="1 6">Belongs to the universal ribosomal protein uS4 family.</text>
</comment>
<dbReference type="GO" id="GO:0019843">
    <property type="term" value="F:rRNA binding"/>
    <property type="evidence" value="ECO:0007669"/>
    <property type="project" value="UniProtKB-UniRule"/>
</dbReference>
<dbReference type="InterPro" id="IPR001912">
    <property type="entry name" value="Ribosomal_uS4_N"/>
</dbReference>
<evidence type="ECO:0000256" key="7">
    <source>
        <dbReference type="SAM" id="MobiDB-lite"/>
    </source>
</evidence>
<feature type="domain" description="Small ribosomal subunit protein uS4 N-terminal" evidence="9">
    <location>
        <begin position="5"/>
        <end position="102"/>
    </location>
</feature>
<organism evidence="10">
    <name type="scientific">uncultured marine thaumarchaeote AD1000_17_C04</name>
    <dbReference type="NCBI Taxonomy" id="1455895"/>
    <lineage>
        <taxon>Archaea</taxon>
        <taxon>Nitrososphaerota</taxon>
        <taxon>environmental samples</taxon>
    </lineage>
</organism>
<dbReference type="Pfam" id="PF01479">
    <property type="entry name" value="S4"/>
    <property type="match status" value="1"/>
</dbReference>
<evidence type="ECO:0000259" key="8">
    <source>
        <dbReference type="SMART" id="SM00363"/>
    </source>
</evidence>
<keyword evidence="5 6" id="KW-0687">Ribonucleoprotein</keyword>
<evidence type="ECO:0000313" key="10">
    <source>
        <dbReference type="EMBL" id="AIE91916.1"/>
    </source>
</evidence>
<keyword evidence="2 6" id="KW-0699">rRNA-binding</keyword>
<keyword evidence="3 6" id="KW-0694">RNA-binding</keyword>
<dbReference type="InterPro" id="IPR018079">
    <property type="entry name" value="Ribosomal_uS4_CS"/>
</dbReference>
<dbReference type="GO" id="GO:0003735">
    <property type="term" value="F:structural constituent of ribosome"/>
    <property type="evidence" value="ECO:0007669"/>
    <property type="project" value="InterPro"/>
</dbReference>
<dbReference type="PANTHER" id="PTHR11831">
    <property type="entry name" value="30S 40S RIBOSOMAL PROTEIN"/>
    <property type="match status" value="1"/>
</dbReference>
<comment type="subunit">
    <text evidence="6">Part of the 30S ribosomal subunit. Contacts protein S5. The interaction surface between S4 and S5 is involved in control of translational fidelity.</text>
</comment>
<dbReference type="GO" id="GO:0015935">
    <property type="term" value="C:small ribosomal subunit"/>
    <property type="evidence" value="ECO:0007669"/>
    <property type="project" value="InterPro"/>
</dbReference>
<dbReference type="PROSITE" id="PS00632">
    <property type="entry name" value="RIBOSOMAL_S4"/>
    <property type="match status" value="1"/>
</dbReference>
<feature type="compositionally biased region" description="Basic and acidic residues" evidence="7">
    <location>
        <begin position="184"/>
        <end position="222"/>
    </location>
</feature>
<dbReference type="EMBL" id="KF900352">
    <property type="protein sequence ID" value="AIE91916.1"/>
    <property type="molecule type" value="Genomic_DNA"/>
</dbReference>
<comment type="function">
    <text evidence="6">With S5 and S12 plays an important role in translational accuracy.</text>
</comment>
<dbReference type="InterPro" id="IPR036986">
    <property type="entry name" value="S4_RNA-bd_sf"/>
</dbReference>
<feature type="domain" description="RNA-binding S4" evidence="8">
    <location>
        <begin position="103"/>
        <end position="166"/>
    </location>
</feature>
<dbReference type="Gene3D" id="3.10.290.10">
    <property type="entry name" value="RNA-binding S4 domain"/>
    <property type="match status" value="1"/>
</dbReference>
<accession>A0A075FR08</accession>
<dbReference type="NCBIfam" id="NF003139">
    <property type="entry name" value="PRK04051.1"/>
    <property type="match status" value="1"/>
</dbReference>
<dbReference type="NCBIfam" id="TIGR01018">
    <property type="entry name" value="uS4_arch"/>
    <property type="match status" value="1"/>
</dbReference>
<dbReference type="PROSITE" id="PS50889">
    <property type="entry name" value="S4"/>
    <property type="match status" value="1"/>
</dbReference>
<keyword evidence="4 6" id="KW-0689">Ribosomal protein</keyword>
<dbReference type="InterPro" id="IPR002942">
    <property type="entry name" value="S4_RNA-bd"/>
</dbReference>
<dbReference type="CDD" id="cd00165">
    <property type="entry name" value="S4"/>
    <property type="match status" value="1"/>
</dbReference>
<dbReference type="SMART" id="SM01390">
    <property type="entry name" value="Ribosomal_S4"/>
    <property type="match status" value="1"/>
</dbReference>
<evidence type="ECO:0000256" key="2">
    <source>
        <dbReference type="ARBA" id="ARBA00022730"/>
    </source>
</evidence>
<evidence type="ECO:0000256" key="4">
    <source>
        <dbReference type="ARBA" id="ARBA00022980"/>
    </source>
</evidence>
<evidence type="ECO:0000256" key="5">
    <source>
        <dbReference type="ARBA" id="ARBA00023274"/>
    </source>
</evidence>
<protein>
    <recommendedName>
        <fullName evidence="6">Small ribosomal subunit protein uS4</fullName>
    </recommendedName>
</protein>
<dbReference type="HAMAP" id="MF_01306_A">
    <property type="entry name" value="Ribosomal_uS4_A"/>
    <property type="match status" value="1"/>
</dbReference>
<evidence type="ECO:0000256" key="1">
    <source>
        <dbReference type="ARBA" id="ARBA00007465"/>
    </source>
</evidence>
<dbReference type="InterPro" id="IPR022802">
    <property type="entry name" value="Ribosomal_uS4_arc"/>
</dbReference>
<dbReference type="SUPFAM" id="SSF55174">
    <property type="entry name" value="Alpha-L RNA-binding motif"/>
    <property type="match status" value="1"/>
</dbReference>
<dbReference type="InterPro" id="IPR005710">
    <property type="entry name" value="Ribosomal_uS4_euk/arc"/>
</dbReference>
<evidence type="ECO:0000256" key="3">
    <source>
        <dbReference type="ARBA" id="ARBA00022884"/>
    </source>
</evidence>
<dbReference type="GO" id="GO:0042274">
    <property type="term" value="P:ribosomal small subunit biogenesis"/>
    <property type="evidence" value="ECO:0007669"/>
    <property type="project" value="TreeGrafter"/>
</dbReference>
<reference evidence="10" key="1">
    <citation type="journal article" date="2014" name="Genome Biol. Evol.">
        <title>Pangenome evidence for extensive interdomain horizontal transfer affecting lineage core and shell genes in uncultured planktonic thaumarchaeota and euryarchaeota.</title>
        <authorList>
            <person name="Deschamps P."/>
            <person name="Zivanovic Y."/>
            <person name="Moreira D."/>
            <person name="Rodriguez-Valera F."/>
            <person name="Lopez-Garcia P."/>
        </authorList>
    </citation>
    <scope>NUCLEOTIDE SEQUENCE</scope>
</reference>
<feature type="region of interest" description="Disordered" evidence="7">
    <location>
        <begin position="169"/>
        <end position="222"/>
    </location>
</feature>
<evidence type="ECO:0000256" key="6">
    <source>
        <dbReference type="HAMAP-Rule" id="MF_01306"/>
    </source>
</evidence>
<proteinExistence type="inferred from homology"/>
<evidence type="ECO:0000259" key="9">
    <source>
        <dbReference type="SMART" id="SM01390"/>
    </source>
</evidence>
<dbReference type="PANTHER" id="PTHR11831:SF5">
    <property type="entry name" value="40S RIBOSOMAL PROTEIN S9"/>
    <property type="match status" value="1"/>
</dbReference>
<comment type="function">
    <text evidence="6">One of the primary rRNA binding proteins, it binds directly to 16S rRNA where it nucleates assembly of the body of the 30S subunit.</text>
</comment>
<dbReference type="SMART" id="SM00363">
    <property type="entry name" value="S4"/>
    <property type="match status" value="1"/>
</dbReference>
<dbReference type="AlphaFoldDB" id="A0A075FR08"/>
<gene>
    <name evidence="10" type="primary">RP-S4</name>
    <name evidence="6" type="synonym">rps4</name>
    <name evidence="10" type="synonym">rpsD</name>
</gene>